<dbReference type="EMBL" id="LAXI01000002">
    <property type="protein sequence ID" value="KRS18815.1"/>
    <property type="molecule type" value="Genomic_DNA"/>
</dbReference>
<dbReference type="RefSeq" id="WP_057813450.1">
    <property type="nucleotide sequence ID" value="NZ_FOMY01000003.1"/>
</dbReference>
<name>A0A0T5PD05_9RHOB</name>
<feature type="transmembrane region" description="Helical" evidence="8">
    <location>
        <begin position="220"/>
        <end position="240"/>
    </location>
</feature>
<protein>
    <submittedName>
        <fullName evidence="10">Auxin efflux carrier</fullName>
    </submittedName>
    <submittedName>
        <fullName evidence="9">Transporter</fullName>
    </submittedName>
</protein>
<evidence type="ECO:0000256" key="2">
    <source>
        <dbReference type="ARBA" id="ARBA00010145"/>
    </source>
</evidence>
<dbReference type="GO" id="GO:0005886">
    <property type="term" value="C:plasma membrane"/>
    <property type="evidence" value="ECO:0007669"/>
    <property type="project" value="UniProtKB-SubCell"/>
</dbReference>
<reference evidence="9 11" key="1">
    <citation type="submission" date="2015-04" db="EMBL/GenBank/DDBJ databases">
        <title>The draft genome sequence of Roseovarius indicus B108T.</title>
        <authorList>
            <person name="Li G."/>
            <person name="Lai Q."/>
            <person name="Shao Z."/>
            <person name="Yan P."/>
        </authorList>
    </citation>
    <scope>NUCLEOTIDE SEQUENCE [LARGE SCALE GENOMIC DNA]</scope>
    <source>
        <strain evidence="9 11">B108</strain>
    </source>
</reference>
<evidence type="ECO:0000256" key="7">
    <source>
        <dbReference type="ARBA" id="ARBA00023136"/>
    </source>
</evidence>
<dbReference type="GO" id="GO:0055085">
    <property type="term" value="P:transmembrane transport"/>
    <property type="evidence" value="ECO:0007669"/>
    <property type="project" value="InterPro"/>
</dbReference>
<evidence type="ECO:0000256" key="3">
    <source>
        <dbReference type="ARBA" id="ARBA00022448"/>
    </source>
</evidence>
<feature type="transmembrane region" description="Helical" evidence="8">
    <location>
        <begin position="157"/>
        <end position="177"/>
    </location>
</feature>
<dbReference type="Proteomes" id="UP000051401">
    <property type="component" value="Unassembled WGS sequence"/>
</dbReference>
<dbReference type="EMBL" id="CP031598">
    <property type="protein sequence ID" value="QEW26273.1"/>
    <property type="molecule type" value="Genomic_DNA"/>
</dbReference>
<evidence type="ECO:0000256" key="4">
    <source>
        <dbReference type="ARBA" id="ARBA00022475"/>
    </source>
</evidence>
<dbReference type="PATRIC" id="fig|540747.5.peg.2327"/>
<keyword evidence="6 8" id="KW-1133">Transmembrane helix</keyword>
<feature type="transmembrane region" description="Helical" evidence="8">
    <location>
        <begin position="183"/>
        <end position="208"/>
    </location>
</feature>
<evidence type="ECO:0000313" key="11">
    <source>
        <dbReference type="Proteomes" id="UP000051401"/>
    </source>
</evidence>
<accession>A0A0T5PD05</accession>
<organism evidence="9 11">
    <name type="scientific">Roseovarius indicus</name>
    <dbReference type="NCBI Taxonomy" id="540747"/>
    <lineage>
        <taxon>Bacteria</taxon>
        <taxon>Pseudomonadati</taxon>
        <taxon>Pseudomonadota</taxon>
        <taxon>Alphaproteobacteria</taxon>
        <taxon>Rhodobacterales</taxon>
        <taxon>Roseobacteraceae</taxon>
        <taxon>Roseovarius</taxon>
    </lineage>
</organism>
<keyword evidence="5 8" id="KW-0812">Transmembrane</keyword>
<dbReference type="STRING" id="540747.SAMN04488031_103483"/>
<dbReference type="Pfam" id="PF03547">
    <property type="entry name" value="Mem_trans"/>
    <property type="match status" value="1"/>
</dbReference>
<evidence type="ECO:0000256" key="6">
    <source>
        <dbReference type="ARBA" id="ARBA00022989"/>
    </source>
</evidence>
<feature type="transmembrane region" description="Helical" evidence="8">
    <location>
        <begin position="246"/>
        <end position="268"/>
    </location>
</feature>
<keyword evidence="4" id="KW-1003">Cell membrane</keyword>
<sequence length="304" mass="31604">MLPILVTGLLPVILLVLLGGLVRNRLSENAWAGLDRLNFEILFPALIFTAAASRPIEPASLLLVGPLVWSVLALGLALGWLARPFGPEKFLDFAGCWQAAWRFNTALGFVLVQALPSADIGMYSVTIGLGIPLANIFAVSALSRGTGLTAGAMLRRVALNPFLLASLAGVAVGLTGLKIPQPVLAPVTLLAEAAIPVALISIGATLNWRALGRLDRFTGVLVTTKLVILPLTVTLIALALGSSAPIVPVLVVFAALPTASAAHVLAAGFGADRKLAATLIAQTTILSAATLPIWMTVAEWLANR</sequence>
<dbReference type="InterPro" id="IPR038770">
    <property type="entry name" value="Na+/solute_symporter_sf"/>
</dbReference>
<feature type="transmembrane region" description="Helical" evidence="8">
    <location>
        <begin position="60"/>
        <end position="82"/>
    </location>
</feature>
<evidence type="ECO:0000313" key="12">
    <source>
        <dbReference type="Proteomes" id="UP000325785"/>
    </source>
</evidence>
<dbReference type="Gene3D" id="1.20.1530.20">
    <property type="match status" value="1"/>
</dbReference>
<dbReference type="OrthoDB" id="9805563at2"/>
<dbReference type="Proteomes" id="UP000325785">
    <property type="component" value="Chromosome"/>
</dbReference>
<evidence type="ECO:0000256" key="8">
    <source>
        <dbReference type="SAM" id="Phobius"/>
    </source>
</evidence>
<dbReference type="PANTHER" id="PTHR36838">
    <property type="entry name" value="AUXIN EFFLUX CARRIER FAMILY PROTEIN"/>
    <property type="match status" value="1"/>
</dbReference>
<proteinExistence type="inferred from homology"/>
<comment type="similarity">
    <text evidence="2">Belongs to the auxin efflux carrier (TC 2.A.69) family.</text>
</comment>
<comment type="subcellular location">
    <subcellularLocation>
        <location evidence="1">Cell membrane</location>
        <topology evidence="1">Multi-pass membrane protein</topology>
    </subcellularLocation>
</comment>
<evidence type="ECO:0000313" key="9">
    <source>
        <dbReference type="EMBL" id="KRS18815.1"/>
    </source>
</evidence>
<feature type="transmembrane region" description="Helical" evidence="8">
    <location>
        <begin position="120"/>
        <end position="145"/>
    </location>
</feature>
<feature type="transmembrane region" description="Helical" evidence="8">
    <location>
        <begin position="275"/>
        <end position="295"/>
    </location>
</feature>
<dbReference type="PANTHER" id="PTHR36838:SF4">
    <property type="entry name" value="AUXIN EFFLUX CARRIER FAMILY PROTEIN"/>
    <property type="match status" value="1"/>
</dbReference>
<keyword evidence="11" id="KW-1185">Reference proteome</keyword>
<evidence type="ECO:0000256" key="5">
    <source>
        <dbReference type="ARBA" id="ARBA00022692"/>
    </source>
</evidence>
<keyword evidence="3" id="KW-0813">Transport</keyword>
<evidence type="ECO:0000313" key="10">
    <source>
        <dbReference type="EMBL" id="QEW26273.1"/>
    </source>
</evidence>
<reference evidence="10 12" key="2">
    <citation type="submission" date="2018-08" db="EMBL/GenBank/DDBJ databases">
        <title>Genetic Globetrotter - A new plasmid hitch-hiking vast phylogenetic and geographic distances.</title>
        <authorList>
            <person name="Vollmers J."/>
            <person name="Petersen J."/>
        </authorList>
    </citation>
    <scope>NUCLEOTIDE SEQUENCE [LARGE SCALE GENOMIC DNA]</scope>
    <source>
        <strain evidence="10 12">DSM 26383</strain>
    </source>
</reference>
<dbReference type="AlphaFoldDB" id="A0A0T5PD05"/>
<keyword evidence="7 8" id="KW-0472">Membrane</keyword>
<gene>
    <name evidence="10" type="ORF">RIdsm_02071</name>
    <name evidence="9" type="ORF">XM52_03770</name>
</gene>
<dbReference type="InterPro" id="IPR004776">
    <property type="entry name" value="Mem_transp_PIN-like"/>
</dbReference>
<dbReference type="KEGG" id="rid:RIdsm_02071"/>
<evidence type="ECO:0000256" key="1">
    <source>
        <dbReference type="ARBA" id="ARBA00004651"/>
    </source>
</evidence>